<dbReference type="Proteomes" id="UP000004080">
    <property type="component" value="Unassembled WGS sequence"/>
</dbReference>
<dbReference type="RefSeq" id="WP_007202790.1">
    <property type="nucleotide sequence ID" value="NZ_AKKV01000030.1"/>
</dbReference>
<dbReference type="AlphaFoldDB" id="I8AGB7"/>
<evidence type="ECO:0000256" key="1">
    <source>
        <dbReference type="SAM" id="SignalP"/>
    </source>
</evidence>
<evidence type="ECO:0008006" key="4">
    <source>
        <dbReference type="Google" id="ProtNLM"/>
    </source>
</evidence>
<feature type="chain" id="PRO_5003713267" description="Lipoprotein" evidence="1">
    <location>
        <begin position="25"/>
        <end position="140"/>
    </location>
</feature>
<evidence type="ECO:0000313" key="2">
    <source>
        <dbReference type="EMBL" id="EIT84722.1"/>
    </source>
</evidence>
<sequence>MRNIFLIVSFLCLFLLSVACQDQAKDKNEQGEKMPTYERIKDLQEVRVSKIQKEDYKIFNKAKEIEIFKNMLKNASKEKYDSGKYDYDIKILFDKKGDERGLYMAKVKNKIVLKYIGDSTDTYIVNSNDSKDAITLIEKK</sequence>
<comment type="caution">
    <text evidence="2">The sequence shown here is derived from an EMBL/GenBank/DDBJ whole genome shotgun (WGS) entry which is preliminary data.</text>
</comment>
<protein>
    <recommendedName>
        <fullName evidence="4">Lipoprotein</fullName>
    </recommendedName>
</protein>
<accession>I8AGB7</accession>
<dbReference type="OrthoDB" id="2974386at2"/>
<feature type="signal peptide" evidence="1">
    <location>
        <begin position="1"/>
        <end position="24"/>
    </location>
</feature>
<keyword evidence="3" id="KW-1185">Reference proteome</keyword>
<organism evidence="2 3">
    <name type="scientific">Fictibacillus macauensis ZFHKF-1</name>
    <dbReference type="NCBI Taxonomy" id="1196324"/>
    <lineage>
        <taxon>Bacteria</taxon>
        <taxon>Bacillati</taxon>
        <taxon>Bacillota</taxon>
        <taxon>Bacilli</taxon>
        <taxon>Bacillales</taxon>
        <taxon>Fictibacillaceae</taxon>
        <taxon>Fictibacillus</taxon>
    </lineage>
</organism>
<proteinExistence type="predicted"/>
<dbReference type="PROSITE" id="PS51257">
    <property type="entry name" value="PROKAR_LIPOPROTEIN"/>
    <property type="match status" value="1"/>
</dbReference>
<reference evidence="2 3" key="1">
    <citation type="journal article" date="2012" name="J. Bacteriol.">
        <title>Genome of Bacillus macauensis ZFHKF-1, a Long-Chain-Forming Bacterium.</title>
        <authorList>
            <person name="Cai L."/>
            <person name="Zhang T."/>
        </authorList>
    </citation>
    <scope>NUCLEOTIDE SEQUENCE [LARGE SCALE GENOMIC DNA]</scope>
    <source>
        <strain evidence="2 3">ZFHKF-1</strain>
    </source>
</reference>
<dbReference type="PATRIC" id="fig|1196324.3.peg.2774"/>
<evidence type="ECO:0000313" key="3">
    <source>
        <dbReference type="Proteomes" id="UP000004080"/>
    </source>
</evidence>
<gene>
    <name evidence="2" type="ORF">A374_13560</name>
</gene>
<dbReference type="EMBL" id="AKKV01000030">
    <property type="protein sequence ID" value="EIT84722.1"/>
    <property type="molecule type" value="Genomic_DNA"/>
</dbReference>
<keyword evidence="1" id="KW-0732">Signal</keyword>
<name>I8AGB7_9BACL</name>